<dbReference type="EC" id="1.4.3.16" evidence="4"/>
<feature type="region of interest" description="Disordered" evidence="13">
    <location>
        <begin position="527"/>
        <end position="552"/>
    </location>
</feature>
<feature type="domain" description="FAD-dependent oxidoreductase 2 FAD-binding" evidence="14">
    <location>
        <begin position="24"/>
        <end position="412"/>
    </location>
</feature>
<evidence type="ECO:0000256" key="9">
    <source>
        <dbReference type="ARBA" id="ARBA00023002"/>
    </source>
</evidence>
<keyword evidence="16" id="KW-1185">Reference proteome</keyword>
<evidence type="ECO:0000256" key="11">
    <source>
        <dbReference type="ARBA" id="ARBA00030386"/>
    </source>
</evidence>
<dbReference type="PANTHER" id="PTHR42716">
    <property type="entry name" value="L-ASPARTATE OXIDASE"/>
    <property type="match status" value="1"/>
</dbReference>
<dbReference type="PRINTS" id="PR00368">
    <property type="entry name" value="FADPNR"/>
</dbReference>
<keyword evidence="8" id="KW-0274">FAD</keyword>
<dbReference type="SUPFAM" id="SSF56425">
    <property type="entry name" value="Succinate dehydrogenase/fumarate reductase flavoprotein, catalytic domain"/>
    <property type="match status" value="1"/>
</dbReference>
<comment type="similarity">
    <text evidence="3">Belongs to the FAD-dependent oxidoreductase 2 family. NadB subfamily.</text>
</comment>
<dbReference type="InterPro" id="IPR036188">
    <property type="entry name" value="FAD/NAD-bd_sf"/>
</dbReference>
<dbReference type="SUPFAM" id="SSF46977">
    <property type="entry name" value="Succinate dehydrogenase/fumarate reductase flavoprotein C-terminal domain"/>
    <property type="match status" value="1"/>
</dbReference>
<evidence type="ECO:0000256" key="12">
    <source>
        <dbReference type="ARBA" id="ARBA00048305"/>
    </source>
</evidence>
<dbReference type="InterPro" id="IPR005288">
    <property type="entry name" value="NadB"/>
</dbReference>
<keyword evidence="6" id="KW-0285">Flavoprotein</keyword>
<evidence type="ECO:0000256" key="13">
    <source>
        <dbReference type="SAM" id="MobiDB-lite"/>
    </source>
</evidence>
<comment type="catalytic activity">
    <reaction evidence="12">
        <text>L-aspartate + O2 = iminosuccinate + H2O2</text>
        <dbReference type="Rhea" id="RHEA:25876"/>
        <dbReference type="ChEBI" id="CHEBI:15379"/>
        <dbReference type="ChEBI" id="CHEBI:16240"/>
        <dbReference type="ChEBI" id="CHEBI:29991"/>
        <dbReference type="ChEBI" id="CHEBI:77875"/>
        <dbReference type="EC" id="1.4.3.16"/>
    </reaction>
    <physiologicalReaction direction="left-to-right" evidence="12">
        <dbReference type="Rhea" id="RHEA:25877"/>
    </physiologicalReaction>
</comment>
<evidence type="ECO:0000313" key="15">
    <source>
        <dbReference type="EMBL" id="MEJ5945495.1"/>
    </source>
</evidence>
<evidence type="ECO:0000259" key="14">
    <source>
        <dbReference type="Pfam" id="PF00890"/>
    </source>
</evidence>
<comment type="caution">
    <text evidence="15">The sequence shown here is derived from an EMBL/GenBank/DDBJ whole genome shotgun (WGS) entry which is preliminary data.</text>
</comment>
<dbReference type="PANTHER" id="PTHR42716:SF2">
    <property type="entry name" value="L-ASPARTATE OXIDASE, CHLOROPLASTIC"/>
    <property type="match status" value="1"/>
</dbReference>
<dbReference type="Gene3D" id="3.50.50.60">
    <property type="entry name" value="FAD/NAD(P)-binding domain"/>
    <property type="match status" value="1"/>
</dbReference>
<dbReference type="InterPro" id="IPR003953">
    <property type="entry name" value="FAD-dep_OxRdtase_2_FAD-bd"/>
</dbReference>
<dbReference type="EMBL" id="JBBIAA010000008">
    <property type="protein sequence ID" value="MEJ5945495.1"/>
    <property type="molecule type" value="Genomic_DNA"/>
</dbReference>
<evidence type="ECO:0000256" key="1">
    <source>
        <dbReference type="ARBA" id="ARBA00001974"/>
    </source>
</evidence>
<comment type="cofactor">
    <cofactor evidence="1">
        <name>FAD</name>
        <dbReference type="ChEBI" id="CHEBI:57692"/>
    </cofactor>
</comment>
<organism evidence="15 16">
    <name type="scientific">Pseudokineococcus basanitobsidens</name>
    <dbReference type="NCBI Taxonomy" id="1926649"/>
    <lineage>
        <taxon>Bacteria</taxon>
        <taxon>Bacillati</taxon>
        <taxon>Actinomycetota</taxon>
        <taxon>Actinomycetes</taxon>
        <taxon>Kineosporiales</taxon>
        <taxon>Kineosporiaceae</taxon>
        <taxon>Pseudokineococcus</taxon>
    </lineage>
</organism>
<evidence type="ECO:0000256" key="7">
    <source>
        <dbReference type="ARBA" id="ARBA00022642"/>
    </source>
</evidence>
<evidence type="ECO:0000256" key="8">
    <source>
        <dbReference type="ARBA" id="ARBA00022827"/>
    </source>
</evidence>
<protein>
    <recommendedName>
        <fullName evidence="5">L-aspartate oxidase</fullName>
        <ecNumber evidence="4">1.4.3.16</ecNumber>
    </recommendedName>
    <alternativeName>
        <fullName evidence="11">Quinolinate synthase B</fullName>
    </alternativeName>
</protein>
<sequence>MSAPEGSGRATEPAASEVPARAAVVVVGTGVAGMTAALGLRARGVDDVLLVTKTAWDGVSGGGSTAWAQGGVAAVTGADDDVALHVADTLAAGAGACDPEAVRVLCTEGPARLVELAERGLLLDGAAPGAPADPTTWSRGLEAAHSRPRVLHAGGDATGARTSAALVAAVGAAGVPVLDRACLADLVVEDGRVAGVDLLVDGPQGRPASSRRVLADAVVLATGGAGQLFSCTTNPPEATGDGLAAAWRAGAVVADLEQLQLHPTVAATPVPFLVSEAVRGEGAVLRDEDGVRFLADPASSLADPRAELAPRDVVARAVAAVVARQDGRPALLDATALGEHLRTRFPGIDAMCAAAGLDWTREPVPVVPAAHYWMGGVATDVRGRTALPGLWAAGEVARTGVHGANRLASNSLLEGLVFADRAAADVVDVLAGAPAGGVEPGVLGQGDVEELACAGAPAIPRAELQALTWEHAGLLRDAHGLELLAKALDGAPAAGAPRTRKEIEDRSLGLCARLLVASAQRRPESLGAHFRTDAAGAAPRGADRPVLLRRAS</sequence>
<evidence type="ECO:0000256" key="3">
    <source>
        <dbReference type="ARBA" id="ARBA00008562"/>
    </source>
</evidence>
<evidence type="ECO:0000256" key="6">
    <source>
        <dbReference type="ARBA" id="ARBA00022630"/>
    </source>
</evidence>
<gene>
    <name evidence="15" type="ORF">WDZ17_09355</name>
</gene>
<accession>A0ABU8RKB3</accession>
<dbReference type="Proteomes" id="UP001387100">
    <property type="component" value="Unassembled WGS sequence"/>
</dbReference>
<evidence type="ECO:0000256" key="10">
    <source>
        <dbReference type="ARBA" id="ARBA00029426"/>
    </source>
</evidence>
<dbReference type="Gene3D" id="3.90.700.10">
    <property type="entry name" value="Succinate dehydrogenase/fumarate reductase flavoprotein, catalytic domain"/>
    <property type="match status" value="1"/>
</dbReference>
<proteinExistence type="inferred from homology"/>
<evidence type="ECO:0000313" key="16">
    <source>
        <dbReference type="Proteomes" id="UP001387100"/>
    </source>
</evidence>
<dbReference type="InterPro" id="IPR027477">
    <property type="entry name" value="Succ_DH/fumarate_Rdtase_cat_sf"/>
</dbReference>
<comment type="function">
    <text evidence="10">Catalyzes the oxidation of L-aspartate to iminoaspartate, the first step in the de novo biosynthesis of NAD(+).</text>
</comment>
<evidence type="ECO:0000256" key="2">
    <source>
        <dbReference type="ARBA" id="ARBA00004950"/>
    </source>
</evidence>
<evidence type="ECO:0000256" key="5">
    <source>
        <dbReference type="ARBA" id="ARBA00021901"/>
    </source>
</evidence>
<keyword evidence="7" id="KW-0662">Pyridine nucleotide biosynthesis</keyword>
<reference evidence="15 16" key="1">
    <citation type="journal article" date="2017" name="Int. J. Syst. Evol. Microbiol.">
        <title>Pseudokineococcus basanitobsidens sp. nov., isolated from volcanic rock.</title>
        <authorList>
            <person name="Lee D.W."/>
            <person name="Park M.Y."/>
            <person name="Kim J.J."/>
            <person name="Kim B.S."/>
        </authorList>
    </citation>
    <scope>NUCLEOTIDE SEQUENCE [LARGE SCALE GENOMIC DNA]</scope>
    <source>
        <strain evidence="15 16">DSM 103726</strain>
    </source>
</reference>
<dbReference type="SUPFAM" id="SSF51905">
    <property type="entry name" value="FAD/NAD(P)-binding domain"/>
    <property type="match status" value="1"/>
</dbReference>
<dbReference type="Pfam" id="PF00890">
    <property type="entry name" value="FAD_binding_2"/>
    <property type="match status" value="1"/>
</dbReference>
<comment type="pathway">
    <text evidence="2">Cofactor biosynthesis; NAD(+) biosynthesis; iminoaspartate from L-aspartate (oxidase route): step 1/1.</text>
</comment>
<dbReference type="InterPro" id="IPR037099">
    <property type="entry name" value="Fum_R/Succ_DH_flav-like_C_sf"/>
</dbReference>
<keyword evidence="9" id="KW-0560">Oxidoreductase</keyword>
<evidence type="ECO:0000256" key="4">
    <source>
        <dbReference type="ARBA" id="ARBA00012173"/>
    </source>
</evidence>
<dbReference type="Gene3D" id="1.20.58.100">
    <property type="entry name" value="Fumarate reductase/succinate dehydrogenase flavoprotein-like, C-terminal domain"/>
    <property type="match status" value="1"/>
</dbReference>
<name>A0ABU8RKB3_9ACTN</name>